<organism evidence="2 3">
    <name type="scientific">Paracoccus aerius</name>
    <dbReference type="NCBI Taxonomy" id="1915382"/>
    <lineage>
        <taxon>Bacteria</taxon>
        <taxon>Pseudomonadati</taxon>
        <taxon>Pseudomonadota</taxon>
        <taxon>Alphaproteobacteria</taxon>
        <taxon>Rhodobacterales</taxon>
        <taxon>Paracoccaceae</taxon>
        <taxon>Paracoccus</taxon>
    </lineage>
</organism>
<protein>
    <submittedName>
        <fullName evidence="2">Uncharacterized protein</fullName>
    </submittedName>
</protein>
<dbReference type="RefSeq" id="WP_191313115.1">
    <property type="nucleotide sequence ID" value="NZ_BNCL01000043.1"/>
</dbReference>
<evidence type="ECO:0000313" key="3">
    <source>
        <dbReference type="Proteomes" id="UP000644749"/>
    </source>
</evidence>
<evidence type="ECO:0000313" key="2">
    <source>
        <dbReference type="EMBL" id="MBL3675698.1"/>
    </source>
</evidence>
<keyword evidence="3" id="KW-1185">Reference proteome</keyword>
<dbReference type="EMBL" id="JAESHT010000040">
    <property type="protein sequence ID" value="MBL3675698.1"/>
    <property type="molecule type" value="Genomic_DNA"/>
</dbReference>
<proteinExistence type="predicted"/>
<accession>A0ABS1SAF4</accession>
<sequence>MAYIFGSLDAAPPAVRAAFASLSEGRTKAEIDAARQYNAKTLRALRVLADHVFELMPEASLADFRRSIRELSEQHGNPAYPFAAFVHAVVWTAIFEADNEMRSQDNDEDAGPMSVSELQLLFGEIREELTLAEASNHLRRKDRDLMR</sequence>
<evidence type="ECO:0000313" key="1">
    <source>
        <dbReference type="EMBL" id="MBL3675687.1"/>
    </source>
</evidence>
<dbReference type="Proteomes" id="UP000644749">
    <property type="component" value="Unassembled WGS sequence"/>
</dbReference>
<name>A0ABS1SAF4_9RHOB</name>
<gene>
    <name evidence="1" type="ORF">JL111_19665</name>
    <name evidence="2" type="ORF">JL111_19720</name>
</gene>
<dbReference type="EMBL" id="JAESHT010000040">
    <property type="protein sequence ID" value="MBL3675687.1"/>
    <property type="molecule type" value="Genomic_DNA"/>
</dbReference>
<comment type="caution">
    <text evidence="2">The sequence shown here is derived from an EMBL/GenBank/DDBJ whole genome shotgun (WGS) entry which is preliminary data.</text>
</comment>
<reference evidence="2 3" key="1">
    <citation type="submission" date="2021-01" db="EMBL/GenBank/DDBJ databases">
        <title>011410 draft genome.</title>
        <authorList>
            <person name="Lang L."/>
        </authorList>
    </citation>
    <scope>NUCLEOTIDE SEQUENCE [LARGE SCALE GENOMIC DNA]</scope>
    <source>
        <strain evidence="2 3">KCTC 42845</strain>
    </source>
</reference>